<dbReference type="Proteomes" id="UP000274822">
    <property type="component" value="Unassembled WGS sequence"/>
</dbReference>
<accession>A0A433QLM4</accession>
<dbReference type="AlphaFoldDB" id="A0A433QLM4"/>
<name>A0A433QLM4_9FUNG</name>
<comment type="caution">
    <text evidence="1">The sequence shown here is derived from an EMBL/GenBank/DDBJ whole genome shotgun (WGS) entry which is preliminary data.</text>
</comment>
<evidence type="ECO:0000313" key="1">
    <source>
        <dbReference type="EMBL" id="RUS30676.1"/>
    </source>
</evidence>
<protein>
    <submittedName>
        <fullName evidence="1">Uncharacterized protein</fullName>
    </submittedName>
</protein>
<reference evidence="1 2" key="1">
    <citation type="journal article" date="2018" name="New Phytol.">
        <title>Phylogenomics of Endogonaceae and evolution of mycorrhizas within Mucoromycota.</title>
        <authorList>
            <person name="Chang Y."/>
            <person name="Desiro A."/>
            <person name="Na H."/>
            <person name="Sandor L."/>
            <person name="Lipzen A."/>
            <person name="Clum A."/>
            <person name="Barry K."/>
            <person name="Grigoriev I.V."/>
            <person name="Martin F.M."/>
            <person name="Stajich J.E."/>
            <person name="Smith M.E."/>
            <person name="Bonito G."/>
            <person name="Spatafora J.W."/>
        </authorList>
    </citation>
    <scope>NUCLEOTIDE SEQUENCE [LARGE SCALE GENOMIC DNA]</scope>
    <source>
        <strain evidence="1 2">AD002</strain>
    </source>
</reference>
<evidence type="ECO:0000313" key="2">
    <source>
        <dbReference type="Proteomes" id="UP000274822"/>
    </source>
</evidence>
<organism evidence="1 2">
    <name type="scientific">Jimgerdemannia flammicorona</name>
    <dbReference type="NCBI Taxonomy" id="994334"/>
    <lineage>
        <taxon>Eukaryota</taxon>
        <taxon>Fungi</taxon>
        <taxon>Fungi incertae sedis</taxon>
        <taxon>Mucoromycota</taxon>
        <taxon>Mucoromycotina</taxon>
        <taxon>Endogonomycetes</taxon>
        <taxon>Endogonales</taxon>
        <taxon>Endogonaceae</taxon>
        <taxon>Jimgerdemannia</taxon>
    </lineage>
</organism>
<dbReference type="EMBL" id="RBNJ01003665">
    <property type="protein sequence ID" value="RUS30676.1"/>
    <property type="molecule type" value="Genomic_DNA"/>
</dbReference>
<proteinExistence type="predicted"/>
<gene>
    <name evidence="1" type="ORF">BC938DRAFT_479091</name>
</gene>
<keyword evidence="2" id="KW-1185">Reference proteome</keyword>
<sequence>MPKSIPPLPNNLRHKGYWTSADVESWSIESFDLYWIQQNPRLDKKFVRAHTSLGNELDVLLQAPDQRIVDKARSLKKLLQVSLFQRRRQAKFHVTTPLDAFEEGYDAF</sequence>